<evidence type="ECO:0000313" key="2">
    <source>
        <dbReference type="Proteomes" id="UP000199200"/>
    </source>
</evidence>
<dbReference type="STRING" id="426757.SAMN04488127_1456"/>
<keyword evidence="2" id="KW-1185">Reference proteome</keyword>
<protein>
    <recommendedName>
        <fullName evidence="3">Beta-carotene 15,15'-monooxygenase</fullName>
    </recommendedName>
</protein>
<accession>A0A1H6XDD2</accession>
<dbReference type="AlphaFoldDB" id="A0A1H6XDD2"/>
<reference evidence="2" key="1">
    <citation type="submission" date="2016-10" db="EMBL/GenBank/DDBJ databases">
        <authorList>
            <person name="Varghese N."/>
            <person name="Submissions S."/>
        </authorList>
    </citation>
    <scope>NUCLEOTIDE SEQUENCE [LARGE SCALE GENOMIC DNA]</scope>
    <source>
        <strain evidence="2">CGMCC 1.6763</strain>
    </source>
</reference>
<evidence type="ECO:0000313" key="1">
    <source>
        <dbReference type="EMBL" id="SEJ27159.1"/>
    </source>
</evidence>
<name>A0A1H6XDD2_9BACL</name>
<proteinExistence type="predicted"/>
<evidence type="ECO:0008006" key="3">
    <source>
        <dbReference type="Google" id="ProtNLM"/>
    </source>
</evidence>
<dbReference type="Proteomes" id="UP000199200">
    <property type="component" value="Unassembled WGS sequence"/>
</dbReference>
<dbReference type="RefSeq" id="WP_092051547.1">
    <property type="nucleotide sequence ID" value="NZ_FNZF01000002.1"/>
</dbReference>
<dbReference type="EMBL" id="FNZF01000002">
    <property type="protein sequence ID" value="SEJ27159.1"/>
    <property type="molecule type" value="Genomic_DNA"/>
</dbReference>
<sequence length="349" mass="39416">MNTVVRKSANPVWLVLLLLVLGSNLMLYRTEFGDYVLSDASEGVVLGSLFDLAIVAPLLFLAWRRAITLKSFLFGSATGLIVARFLIPAEWLGGYAPITYVGFAAEGALLLLELVLVVSLFVYLPKILRTTREGTKPLLFAFPEAVDLHIRSHPIVHAFCSEMLMFYYAFVSWKKKPLLTEDAFTLHRKTSHMAMQLMLIHAIIIETIGIHWWLHEKSLILSIILLILNVYSVIYFIADMQAVRLNPAVFGRDRLYLSLGMANRMEIRYSDIAEMVTGGEELSAKLSKDTAGFIARDFEEACPDVLIKLKRPVSATLFMGIRKPYRTVAIRVDEKDAFIRRLKTELDAN</sequence>
<dbReference type="OrthoDB" id="875405at2"/>
<gene>
    <name evidence="1" type="ORF">SAMN04488127_1456</name>
</gene>
<organism evidence="1 2">
    <name type="scientific">Bhargavaea ginsengi</name>
    <dbReference type="NCBI Taxonomy" id="426757"/>
    <lineage>
        <taxon>Bacteria</taxon>
        <taxon>Bacillati</taxon>
        <taxon>Bacillota</taxon>
        <taxon>Bacilli</taxon>
        <taxon>Bacillales</taxon>
        <taxon>Caryophanaceae</taxon>
        <taxon>Bhargavaea</taxon>
    </lineage>
</organism>